<reference evidence="7" key="1">
    <citation type="journal article" date="2014" name="Nat. Commun.">
        <title>The rainbow trout genome provides novel insights into evolution after whole-genome duplication in vertebrates.</title>
        <authorList>
            <person name="Berthelot C."/>
            <person name="Brunet F."/>
            <person name="Chalopin D."/>
            <person name="Juanchich A."/>
            <person name="Bernard M."/>
            <person name="Noel B."/>
            <person name="Bento P."/>
            <person name="Da Silva C."/>
            <person name="Labadie K."/>
            <person name="Alberti A."/>
            <person name="Aury J.M."/>
            <person name="Louis A."/>
            <person name="Dehais P."/>
            <person name="Bardou P."/>
            <person name="Montfort J."/>
            <person name="Klopp C."/>
            <person name="Cabau C."/>
            <person name="Gaspin C."/>
            <person name="Thorgaard G.H."/>
            <person name="Boussaha M."/>
            <person name="Quillet E."/>
            <person name="Guyomard R."/>
            <person name="Galiana D."/>
            <person name="Bobe J."/>
            <person name="Volff J.N."/>
            <person name="Genet C."/>
            <person name="Wincker P."/>
            <person name="Jaillon O."/>
            <person name="Roest Crollius H."/>
            <person name="Guiguen Y."/>
        </authorList>
    </citation>
    <scope>NUCLEOTIDE SEQUENCE [LARGE SCALE GENOMIC DNA]</scope>
</reference>
<protein>
    <recommendedName>
        <fullName evidence="9">SRCR domain-containing protein</fullName>
    </recommendedName>
</protein>
<dbReference type="Proteomes" id="UP000193380">
    <property type="component" value="Unassembled WGS sequence"/>
</dbReference>
<feature type="disulfide bond" evidence="2">
    <location>
        <begin position="311"/>
        <end position="321"/>
    </location>
</feature>
<reference evidence="7" key="2">
    <citation type="submission" date="2014-03" db="EMBL/GenBank/DDBJ databases">
        <authorList>
            <person name="Genoscope - CEA"/>
        </authorList>
    </citation>
    <scope>NUCLEOTIDE SEQUENCE</scope>
</reference>
<feature type="signal peptide" evidence="4">
    <location>
        <begin position="1"/>
        <end position="25"/>
    </location>
</feature>
<organism evidence="7 8">
    <name type="scientific">Oncorhynchus mykiss</name>
    <name type="common">Rainbow trout</name>
    <name type="synonym">Salmo gairdneri</name>
    <dbReference type="NCBI Taxonomy" id="8022"/>
    <lineage>
        <taxon>Eukaryota</taxon>
        <taxon>Metazoa</taxon>
        <taxon>Chordata</taxon>
        <taxon>Craniata</taxon>
        <taxon>Vertebrata</taxon>
        <taxon>Euteleostomi</taxon>
        <taxon>Actinopterygii</taxon>
        <taxon>Neopterygii</taxon>
        <taxon>Teleostei</taxon>
        <taxon>Protacanthopterygii</taxon>
        <taxon>Salmoniformes</taxon>
        <taxon>Salmonidae</taxon>
        <taxon>Salmoninae</taxon>
        <taxon>Oncorhynchus</taxon>
    </lineage>
</organism>
<evidence type="ECO:0000313" key="7">
    <source>
        <dbReference type="EMBL" id="CDQ93354.1"/>
    </source>
</evidence>
<feature type="domain" description="SRCR" evidence="5">
    <location>
        <begin position="239"/>
        <end position="341"/>
    </location>
</feature>
<proteinExistence type="predicted"/>
<keyword evidence="3" id="KW-0812">Transmembrane</keyword>
<dbReference type="InterPro" id="IPR007110">
    <property type="entry name" value="Ig-like_dom"/>
</dbReference>
<evidence type="ECO:0000259" key="5">
    <source>
        <dbReference type="PROSITE" id="PS50287"/>
    </source>
</evidence>
<keyword evidence="1 2" id="KW-1015">Disulfide bond</keyword>
<gene>
    <name evidence="7" type="ORF">GSONMT00012090001</name>
</gene>
<dbReference type="InterPro" id="IPR001190">
    <property type="entry name" value="SRCR"/>
</dbReference>
<dbReference type="SUPFAM" id="SSF56487">
    <property type="entry name" value="SRCR-like"/>
    <property type="match status" value="1"/>
</dbReference>
<dbReference type="Pfam" id="PF00530">
    <property type="entry name" value="SRCR"/>
    <property type="match status" value="1"/>
</dbReference>
<evidence type="ECO:0000256" key="1">
    <source>
        <dbReference type="ARBA" id="ARBA00023157"/>
    </source>
</evidence>
<keyword evidence="3" id="KW-0472">Membrane</keyword>
<sequence length="520" mass="57343">MSLSSPSHPVLTILWLGQSARVVWTQGPLLAPSLSFYRPRFGRNIQLFSDVELICTLPTNVRLPITVSFSWDNQSLSAIHSLTIQNRDDVRFTTKAIAANEGIYVCWYNASNTGDVSGKSNPANLTISSLPGPILVVPAFIPIGGNYTISCQTTTHFPNRTLALYYRQLPVTVGNEIFKFKGSAALLDSHDSITLTRWLVDSTENFEFVCRLEIVDFNQHIYLSPPSSSLPAIAEEAPIRLVPQYQGSKCLGQLEVQVRGSWGPVCQQIESWNWAMGIVVCRELGCGTLSSVSTKQDYNHKVDFSIGSILCRGSEGRLRECQIDAVQPLSNSRKGVKIVCSDALPTTKISVTGYREVSRVDISDEHSLELSCMFNAPWFGTEKLFMDLTRVSIDSYINTIDNVQIASGEEMRTMLHAPVLSGEYACRIRGSEQSVSSVRIFVSKWYKPNVGLIITALLTTVSGAAILVYMCVYRVQKGETANAVTSQGVSTADPEASPGMERVSRNMQEAPHENLHTIPM</sequence>
<evidence type="ECO:0000313" key="8">
    <source>
        <dbReference type="Proteomes" id="UP000193380"/>
    </source>
</evidence>
<dbReference type="EMBL" id="FR914981">
    <property type="protein sequence ID" value="CDQ93354.1"/>
    <property type="molecule type" value="Genomic_DNA"/>
</dbReference>
<keyword evidence="4" id="KW-0732">Signal</keyword>
<evidence type="ECO:0000256" key="4">
    <source>
        <dbReference type="SAM" id="SignalP"/>
    </source>
</evidence>
<dbReference type="GO" id="GO:0005886">
    <property type="term" value="C:plasma membrane"/>
    <property type="evidence" value="ECO:0007669"/>
    <property type="project" value="TreeGrafter"/>
</dbReference>
<dbReference type="PANTHER" id="PTHR48071">
    <property type="entry name" value="SRCR DOMAIN-CONTAINING PROTEIN"/>
    <property type="match status" value="1"/>
</dbReference>
<comment type="caution">
    <text evidence="2">Lacks conserved residue(s) required for the propagation of feature annotation.</text>
</comment>
<dbReference type="GO" id="GO:0031638">
    <property type="term" value="P:zymogen activation"/>
    <property type="evidence" value="ECO:0007669"/>
    <property type="project" value="TreeGrafter"/>
</dbReference>
<evidence type="ECO:0000256" key="2">
    <source>
        <dbReference type="PROSITE-ProRule" id="PRU00196"/>
    </source>
</evidence>
<evidence type="ECO:0000256" key="3">
    <source>
        <dbReference type="SAM" id="Phobius"/>
    </source>
</evidence>
<dbReference type="PROSITE" id="PS50287">
    <property type="entry name" value="SRCR_2"/>
    <property type="match status" value="1"/>
</dbReference>
<feature type="domain" description="Ig-like" evidence="6">
    <location>
        <begin position="32"/>
        <end position="126"/>
    </location>
</feature>
<accession>A0A060YV33</accession>
<dbReference type="AlphaFoldDB" id="A0A060YV33"/>
<evidence type="ECO:0008006" key="9">
    <source>
        <dbReference type="Google" id="ProtNLM"/>
    </source>
</evidence>
<dbReference type="PANTHER" id="PTHR48071:SF27">
    <property type="entry name" value="SCAVENGER RECEPTOR CYSTEINE-RICH TYPE 1 PROTEIN M130-LIKE"/>
    <property type="match status" value="1"/>
</dbReference>
<feature type="non-terminal residue" evidence="7">
    <location>
        <position position="520"/>
    </location>
</feature>
<feature type="chain" id="PRO_5001591950" description="SRCR domain-containing protein" evidence="4">
    <location>
        <begin position="26"/>
        <end position="520"/>
    </location>
</feature>
<dbReference type="InterPro" id="IPR036772">
    <property type="entry name" value="SRCR-like_dom_sf"/>
</dbReference>
<keyword evidence="3" id="KW-1133">Transmembrane helix</keyword>
<dbReference type="PROSITE" id="PS50835">
    <property type="entry name" value="IG_LIKE"/>
    <property type="match status" value="1"/>
</dbReference>
<evidence type="ECO:0000259" key="6">
    <source>
        <dbReference type="PROSITE" id="PS50835"/>
    </source>
</evidence>
<dbReference type="GO" id="GO:0004252">
    <property type="term" value="F:serine-type endopeptidase activity"/>
    <property type="evidence" value="ECO:0007669"/>
    <property type="project" value="TreeGrafter"/>
</dbReference>
<feature type="transmembrane region" description="Helical" evidence="3">
    <location>
        <begin position="450"/>
        <end position="472"/>
    </location>
</feature>
<dbReference type="PaxDb" id="8022-A0A060YV33"/>
<name>A0A060YV33_ONCMY</name>
<dbReference type="Gene3D" id="3.10.250.10">
    <property type="entry name" value="SRCR-like domain"/>
    <property type="match status" value="1"/>
</dbReference>
<dbReference type="SMART" id="SM00202">
    <property type="entry name" value="SR"/>
    <property type="match status" value="1"/>
</dbReference>